<keyword evidence="3" id="KW-1185">Reference proteome</keyword>
<evidence type="ECO:0000313" key="2">
    <source>
        <dbReference type="EMBL" id="MBV4545595.1"/>
    </source>
</evidence>
<accession>A0ABS6RI73</accession>
<proteinExistence type="predicted"/>
<comment type="caution">
    <text evidence="2">The sequence shown here is derived from an EMBL/GenBank/DDBJ whole genome shotgun (WGS) entry which is preliminary data.</text>
</comment>
<sequence>MHLFIDTNIFLNFYTYPDDDDGVIDELLENIGPNKIVLHLPKQVENEFERNRESKLHGAVTEFQSSKFPNAVPNHMRGTEVARNYQEAIKIAESAKKTLIANATGLALQNDLPVDKKITEIFSKSQKYGEDDASFKLAIERSQRGNPPGKGESVGDRYNWEVLLKHVPAGDLHIVSKDGDYASPLANLDKRTVKAKRYLAEEWSKKKEDGSLHIYTNIKSVIAHYKKLVQQPELPEPPPVELDAPPPTIPIPVPPPPPPPVHGLAASGELQRALDQLQSPEHLAVINQKNEAIEYLKESGSFSTTHMAISKLSQYFGYFDVSDATKLFNAALENAQVGWIISDDDVYDFYVKLANEFLTAVEPDLASQIVDLMGLVPAPPPPPPLQS</sequence>
<reference evidence="2" key="1">
    <citation type="submission" date="2021-06" db="EMBL/GenBank/DDBJ databases">
        <title>Updating the genus Pseudomonas: Description of 43 new species and partition of the Pseudomonas putida group.</title>
        <authorList>
            <person name="Girard L."/>
            <person name="Lood C."/>
            <person name="Vandamme P."/>
            <person name="Rokni-Zadeh H."/>
            <person name="Van Noort V."/>
            <person name="Hofte M."/>
            <person name="Lavigne R."/>
            <person name="De Mot R."/>
        </authorList>
    </citation>
    <scope>NUCLEOTIDE SEQUENCE</scope>
    <source>
        <strain evidence="2">SWRI88</strain>
    </source>
</reference>
<dbReference type="Pfam" id="PF16289">
    <property type="entry name" value="PIN_12"/>
    <property type="match status" value="1"/>
</dbReference>
<dbReference type="InterPro" id="IPR032557">
    <property type="entry name" value="DUF4935"/>
</dbReference>
<protein>
    <submittedName>
        <fullName evidence="2">DUF4935 domain-containing protein</fullName>
    </submittedName>
</protein>
<dbReference type="EMBL" id="JAHSTX010000001">
    <property type="protein sequence ID" value="MBV4545595.1"/>
    <property type="molecule type" value="Genomic_DNA"/>
</dbReference>
<gene>
    <name evidence="2" type="ORF">KVG85_05675</name>
</gene>
<dbReference type="Proteomes" id="UP001048763">
    <property type="component" value="Unassembled WGS sequence"/>
</dbReference>
<name>A0ABS6RI73_9PSED</name>
<evidence type="ECO:0000259" key="1">
    <source>
        <dbReference type="Pfam" id="PF16289"/>
    </source>
</evidence>
<organism evidence="2 3">
    <name type="scientific">Pseudomonas triticicola</name>
    <dbReference type="NCBI Taxonomy" id="2842345"/>
    <lineage>
        <taxon>Bacteria</taxon>
        <taxon>Pseudomonadati</taxon>
        <taxon>Pseudomonadota</taxon>
        <taxon>Gammaproteobacteria</taxon>
        <taxon>Pseudomonadales</taxon>
        <taxon>Pseudomonadaceae</taxon>
        <taxon>Pseudomonas</taxon>
    </lineage>
</organism>
<feature type="domain" description="DUF4935" evidence="1">
    <location>
        <begin position="3"/>
        <end position="181"/>
    </location>
</feature>
<evidence type="ECO:0000313" key="3">
    <source>
        <dbReference type="Proteomes" id="UP001048763"/>
    </source>
</evidence>